<evidence type="ECO:0000259" key="1">
    <source>
        <dbReference type="Pfam" id="PF08722"/>
    </source>
</evidence>
<feature type="domain" description="TnsA endonuclease N-terminal" evidence="1">
    <location>
        <begin position="63"/>
        <end position="121"/>
    </location>
</feature>
<dbReference type="RefSeq" id="WP_354012164.1">
    <property type="nucleotide sequence ID" value="NZ_JBEPMU010000001.1"/>
</dbReference>
<protein>
    <recommendedName>
        <fullName evidence="1">TnsA endonuclease N-terminal domain-containing protein</fullName>
    </recommendedName>
</protein>
<dbReference type="EMBL" id="JBEPMU010000001">
    <property type="protein sequence ID" value="MET3650674.1"/>
    <property type="molecule type" value="Genomic_DNA"/>
</dbReference>
<dbReference type="InterPro" id="IPR014833">
    <property type="entry name" value="TnsA_N"/>
</dbReference>
<reference evidence="2 3" key="1">
    <citation type="submission" date="2024-06" db="EMBL/GenBank/DDBJ databases">
        <title>Sorghum-associated microbial communities from plants grown in Nebraska, USA.</title>
        <authorList>
            <person name="Schachtman D."/>
        </authorList>
    </citation>
    <scope>NUCLEOTIDE SEQUENCE [LARGE SCALE GENOMIC DNA]</scope>
    <source>
        <strain evidence="2 3">1073</strain>
    </source>
</reference>
<evidence type="ECO:0000313" key="2">
    <source>
        <dbReference type="EMBL" id="MET3650674.1"/>
    </source>
</evidence>
<keyword evidence="3" id="KW-1185">Reference proteome</keyword>
<organism evidence="2 3">
    <name type="scientific">Dyella japonica</name>
    <dbReference type="NCBI Taxonomy" id="231455"/>
    <lineage>
        <taxon>Bacteria</taxon>
        <taxon>Pseudomonadati</taxon>
        <taxon>Pseudomonadota</taxon>
        <taxon>Gammaproteobacteria</taxon>
        <taxon>Lysobacterales</taxon>
        <taxon>Rhodanobacteraceae</taxon>
        <taxon>Dyella</taxon>
    </lineage>
</organism>
<evidence type="ECO:0000313" key="3">
    <source>
        <dbReference type="Proteomes" id="UP001549184"/>
    </source>
</evidence>
<proteinExistence type="predicted"/>
<accession>A0ABV2JS20</accession>
<comment type="caution">
    <text evidence="2">The sequence shown here is derived from an EMBL/GenBank/DDBJ whole genome shotgun (WGS) entry which is preliminary data.</text>
</comment>
<gene>
    <name evidence="2" type="ORF">ABIC75_000376</name>
</gene>
<dbReference type="Pfam" id="PF08722">
    <property type="entry name" value="Tn7_TnsA-like_N"/>
    <property type="match status" value="1"/>
</dbReference>
<sequence>MSDSSVLQVSPALQSYKLDWGSRTIPLSRASHVCGRVPFVLKAAIAVESRLESQVVRHLARQPHLVAIHAQPFTLHYQDHGRRRRYTPDLLVVFEQVPRHLRRRGFDHWTAIEVKPASRVDTAVIDRLASVARHLGLATACLTERDVVGGFGHEE</sequence>
<dbReference type="Proteomes" id="UP001549184">
    <property type="component" value="Unassembled WGS sequence"/>
</dbReference>
<name>A0ABV2JS20_9GAMM</name>